<proteinExistence type="predicted"/>
<organism evidence="1 2">
    <name type="scientific">Haematobacter massiliensis</name>
    <dbReference type="NCBI Taxonomy" id="195105"/>
    <lineage>
        <taxon>Bacteria</taxon>
        <taxon>Pseudomonadati</taxon>
        <taxon>Pseudomonadota</taxon>
        <taxon>Alphaproteobacteria</taxon>
        <taxon>Rhodobacterales</taxon>
        <taxon>Paracoccaceae</taxon>
        <taxon>Haematobacter</taxon>
    </lineage>
</organism>
<accession>A0A086Y583</accession>
<dbReference type="Proteomes" id="UP000028826">
    <property type="component" value="Unassembled WGS sequence"/>
</dbReference>
<gene>
    <name evidence="1" type="ORF">CN97_16190</name>
</gene>
<name>A0A086Y583_9RHOB</name>
<dbReference type="AlphaFoldDB" id="A0A086Y583"/>
<reference evidence="1 2" key="1">
    <citation type="submission" date="2014-03" db="EMBL/GenBank/DDBJ databases">
        <title>Genome of Haematobacter massiliensis CCUG 47968.</title>
        <authorList>
            <person name="Wang D."/>
            <person name="Wang G."/>
        </authorList>
    </citation>
    <scope>NUCLEOTIDE SEQUENCE [LARGE SCALE GENOMIC DNA]</scope>
    <source>
        <strain evidence="1 2">CCUG 47968</strain>
    </source>
</reference>
<dbReference type="EMBL" id="JGYG01000006">
    <property type="protein sequence ID" value="KFI29433.1"/>
    <property type="molecule type" value="Genomic_DNA"/>
</dbReference>
<sequence>MQRVDFQLLLHLRAALLGIDDAVADGRQRAVPEALPGVLLQGAQDVLGVLLRLVFVEQCHDLPHHDVHGVVAHFLRDGHQPDAILGELANVELQLEVIADRQRRRAAWARSSRKESIGRVTA</sequence>
<evidence type="ECO:0000313" key="1">
    <source>
        <dbReference type="EMBL" id="KFI29433.1"/>
    </source>
</evidence>
<protein>
    <submittedName>
        <fullName evidence="1">Uncharacterized protein</fullName>
    </submittedName>
</protein>
<dbReference type="eggNOG" id="ENOG50341YK">
    <property type="taxonomic scope" value="Bacteria"/>
</dbReference>
<comment type="caution">
    <text evidence="1">The sequence shown here is derived from an EMBL/GenBank/DDBJ whole genome shotgun (WGS) entry which is preliminary data.</text>
</comment>
<keyword evidence="2" id="KW-1185">Reference proteome</keyword>
<evidence type="ECO:0000313" key="2">
    <source>
        <dbReference type="Proteomes" id="UP000028826"/>
    </source>
</evidence>